<accession>A0ACB9MTA8</accession>
<evidence type="ECO:0000313" key="1">
    <source>
        <dbReference type="EMBL" id="KAI4326988.1"/>
    </source>
</evidence>
<protein>
    <submittedName>
        <fullName evidence="1">Uncharacterized protein</fullName>
    </submittedName>
</protein>
<sequence>MLVSSRITSISPKMTIIKSLSNMTFLAIALCLSSAITQAARFNVTNTCPFTVWAAAVPGGPSGGKQLNSGESWAIDVAAGSQNARIWARTGCSFDESGRGRCDTGDCGGLLECQEHGTPPNTLAEYSLDQLNSSNSDFFYISLMEGFNVKMEFSPTSDGCPRGITCNADIIQQCPSELRTQGGCNNPCTAFKTDKYCCNSGSCRPTGYSNFFKNKCPDAFTYPKDDSLFMNCPGGTNYKVVFCP</sequence>
<reference evidence="1 2" key="1">
    <citation type="journal article" date="2022" name="DNA Res.">
        <title>Chromosomal-level genome assembly of the orchid tree Bauhinia variegata (Leguminosae; Cercidoideae) supports the allotetraploid origin hypothesis of Bauhinia.</title>
        <authorList>
            <person name="Zhong Y."/>
            <person name="Chen Y."/>
            <person name="Zheng D."/>
            <person name="Pang J."/>
            <person name="Liu Y."/>
            <person name="Luo S."/>
            <person name="Meng S."/>
            <person name="Qian L."/>
            <person name="Wei D."/>
            <person name="Dai S."/>
            <person name="Zhou R."/>
        </authorList>
    </citation>
    <scope>NUCLEOTIDE SEQUENCE [LARGE SCALE GENOMIC DNA]</scope>
    <source>
        <strain evidence="1">BV-YZ2020</strain>
    </source>
</reference>
<organism evidence="1 2">
    <name type="scientific">Bauhinia variegata</name>
    <name type="common">Purple orchid tree</name>
    <name type="synonym">Phanera variegata</name>
    <dbReference type="NCBI Taxonomy" id="167791"/>
    <lineage>
        <taxon>Eukaryota</taxon>
        <taxon>Viridiplantae</taxon>
        <taxon>Streptophyta</taxon>
        <taxon>Embryophyta</taxon>
        <taxon>Tracheophyta</taxon>
        <taxon>Spermatophyta</taxon>
        <taxon>Magnoliopsida</taxon>
        <taxon>eudicotyledons</taxon>
        <taxon>Gunneridae</taxon>
        <taxon>Pentapetalae</taxon>
        <taxon>rosids</taxon>
        <taxon>fabids</taxon>
        <taxon>Fabales</taxon>
        <taxon>Fabaceae</taxon>
        <taxon>Cercidoideae</taxon>
        <taxon>Cercideae</taxon>
        <taxon>Bauhiniinae</taxon>
        <taxon>Bauhinia</taxon>
    </lineage>
</organism>
<dbReference type="Proteomes" id="UP000828941">
    <property type="component" value="Chromosome 8"/>
</dbReference>
<proteinExistence type="predicted"/>
<comment type="caution">
    <text evidence="1">The sequence shown here is derived from an EMBL/GenBank/DDBJ whole genome shotgun (WGS) entry which is preliminary data.</text>
</comment>
<dbReference type="EMBL" id="CM039433">
    <property type="protein sequence ID" value="KAI4326988.1"/>
    <property type="molecule type" value="Genomic_DNA"/>
</dbReference>
<gene>
    <name evidence="1" type="ORF">L6164_019497</name>
</gene>
<evidence type="ECO:0000313" key="2">
    <source>
        <dbReference type="Proteomes" id="UP000828941"/>
    </source>
</evidence>
<keyword evidence="2" id="KW-1185">Reference proteome</keyword>
<name>A0ACB9MTA8_BAUVA</name>